<dbReference type="Proteomes" id="UP000799436">
    <property type="component" value="Unassembled WGS sequence"/>
</dbReference>
<organism evidence="1 2">
    <name type="scientific">Teratosphaeria nubilosa</name>
    <dbReference type="NCBI Taxonomy" id="161662"/>
    <lineage>
        <taxon>Eukaryota</taxon>
        <taxon>Fungi</taxon>
        <taxon>Dikarya</taxon>
        <taxon>Ascomycota</taxon>
        <taxon>Pezizomycotina</taxon>
        <taxon>Dothideomycetes</taxon>
        <taxon>Dothideomycetidae</taxon>
        <taxon>Mycosphaerellales</taxon>
        <taxon>Teratosphaeriaceae</taxon>
        <taxon>Teratosphaeria</taxon>
    </lineage>
</organism>
<dbReference type="AlphaFoldDB" id="A0A6G1LJ94"/>
<proteinExistence type="predicted"/>
<keyword evidence="2" id="KW-1185">Reference proteome</keyword>
<evidence type="ECO:0000313" key="1">
    <source>
        <dbReference type="EMBL" id="KAF2773033.1"/>
    </source>
</evidence>
<reference evidence="1" key="1">
    <citation type="journal article" date="2020" name="Stud. Mycol.">
        <title>101 Dothideomycetes genomes: a test case for predicting lifestyles and emergence of pathogens.</title>
        <authorList>
            <person name="Haridas S."/>
            <person name="Albert R."/>
            <person name="Binder M."/>
            <person name="Bloem J."/>
            <person name="Labutti K."/>
            <person name="Salamov A."/>
            <person name="Andreopoulos B."/>
            <person name="Baker S."/>
            <person name="Barry K."/>
            <person name="Bills G."/>
            <person name="Bluhm B."/>
            <person name="Cannon C."/>
            <person name="Castanera R."/>
            <person name="Culley D."/>
            <person name="Daum C."/>
            <person name="Ezra D."/>
            <person name="Gonzalez J."/>
            <person name="Henrissat B."/>
            <person name="Kuo A."/>
            <person name="Liang C."/>
            <person name="Lipzen A."/>
            <person name="Lutzoni F."/>
            <person name="Magnuson J."/>
            <person name="Mondo S."/>
            <person name="Nolan M."/>
            <person name="Ohm R."/>
            <person name="Pangilinan J."/>
            <person name="Park H.-J."/>
            <person name="Ramirez L."/>
            <person name="Alfaro M."/>
            <person name="Sun H."/>
            <person name="Tritt A."/>
            <person name="Yoshinaga Y."/>
            <person name="Zwiers L.-H."/>
            <person name="Turgeon B."/>
            <person name="Goodwin S."/>
            <person name="Spatafora J."/>
            <person name="Crous P."/>
            <person name="Grigoriev I."/>
        </authorList>
    </citation>
    <scope>NUCLEOTIDE SEQUENCE</scope>
    <source>
        <strain evidence="1">CBS 116005</strain>
    </source>
</reference>
<name>A0A6G1LJ94_9PEZI</name>
<sequence length="108" mass="11222">MAALVLAFKVAAAPASNVNGTSANYSVLNGDNTFIVTMSAADAFPHALGDVSILDVDVEYGGYDSSVQSWLQMISSSTASTDEEKAQILTAAAYARQLDPTNADMLAD</sequence>
<evidence type="ECO:0000313" key="2">
    <source>
        <dbReference type="Proteomes" id="UP000799436"/>
    </source>
</evidence>
<dbReference type="EMBL" id="ML995812">
    <property type="protein sequence ID" value="KAF2773033.1"/>
    <property type="molecule type" value="Genomic_DNA"/>
</dbReference>
<protein>
    <submittedName>
        <fullName evidence="1">Uncharacterized protein</fullName>
    </submittedName>
</protein>
<gene>
    <name evidence="1" type="ORF">EJ03DRAFT_348085</name>
</gene>
<accession>A0A6G1LJ94</accession>
<dbReference type="OrthoDB" id="3853793at2759"/>